<name>A0AA88JQI9_RHIRH</name>
<organism evidence="1 2">
    <name type="scientific">Rhizobium rhizogenes</name>
    <name type="common">Agrobacterium rhizogenes</name>
    <dbReference type="NCBI Taxonomy" id="359"/>
    <lineage>
        <taxon>Bacteria</taxon>
        <taxon>Pseudomonadati</taxon>
        <taxon>Pseudomonadota</taxon>
        <taxon>Alphaproteobacteria</taxon>
        <taxon>Hyphomicrobiales</taxon>
        <taxon>Rhizobiaceae</taxon>
        <taxon>Rhizobium/Agrobacterium group</taxon>
        <taxon>Rhizobium</taxon>
    </lineage>
</organism>
<proteinExistence type="predicted"/>
<comment type="caution">
    <text evidence="1">The sequence shown here is derived from an EMBL/GenBank/DDBJ whole genome shotgun (WGS) entry which is preliminary data.</text>
</comment>
<gene>
    <name evidence="1" type="ORF">DXM27_24955</name>
</gene>
<protein>
    <submittedName>
        <fullName evidence="1">Uncharacterized protein</fullName>
    </submittedName>
</protein>
<dbReference type="Proteomes" id="UP000473658">
    <property type="component" value="Unassembled WGS sequence"/>
</dbReference>
<dbReference type="AlphaFoldDB" id="A0AA88JQI9"/>
<accession>A0AA88JQI9</accession>
<evidence type="ECO:0000313" key="1">
    <source>
        <dbReference type="EMBL" id="KAA3497987.1"/>
    </source>
</evidence>
<reference evidence="1 2" key="1">
    <citation type="submission" date="2018-08" db="EMBL/GenBank/DDBJ databases">
        <title>Crown Gall in kiwifruit.</title>
        <authorList>
            <person name="Visnovsky S.B."/>
            <person name="Pitman A.R."/>
        </authorList>
    </citation>
    <scope>NUCLEOTIDE SEQUENCE [LARGE SCALE GENOMIC DNA]</scope>
    <source>
        <strain evidence="1 2">SBV_302_78_2</strain>
    </source>
</reference>
<sequence>MRIGHAWKPIAAFAEQERQLGLRDGYHRVGPDREAPSQWLEPFAAPDVRQCRSALMCYSLHLVDCEWRINLPVVARQVPDAPGIKMEFAR</sequence>
<dbReference type="EMBL" id="QRFF01000011">
    <property type="protein sequence ID" value="KAA3497987.1"/>
    <property type="molecule type" value="Genomic_DNA"/>
</dbReference>
<evidence type="ECO:0000313" key="2">
    <source>
        <dbReference type="Proteomes" id="UP000473658"/>
    </source>
</evidence>